<gene>
    <name evidence="4" type="ORF">Taro_037356</name>
</gene>
<proteinExistence type="predicted"/>
<evidence type="ECO:0000259" key="3">
    <source>
        <dbReference type="PROSITE" id="PS50158"/>
    </source>
</evidence>
<keyword evidence="5" id="KW-1185">Reference proteome</keyword>
<reference evidence="4" key="1">
    <citation type="submission" date="2017-07" db="EMBL/GenBank/DDBJ databases">
        <title>Taro Niue Genome Assembly and Annotation.</title>
        <authorList>
            <person name="Atibalentja N."/>
            <person name="Keating K."/>
            <person name="Fields C.J."/>
        </authorList>
    </citation>
    <scope>NUCLEOTIDE SEQUENCE</scope>
    <source>
        <strain evidence="4">Niue_2</strain>
        <tissue evidence="4">Leaf</tissue>
    </source>
</reference>
<sequence>MSGPQQAMSGNRLPPHGTHANPPGDLNLTDLVLQLREDIRGMREELDGLNERVTGSNRTVQGMVGRIVALEGIIREPRRGQADERPQHQRPLSPAAPRHPQPRAAPAGDGRGQYIDYDLDNFEEEIDENPRVPVARRFGRYDRRHDREFDEDERWAYRDRDQDIWNARLEAPSFDGSLEPQDYLDWEARMNRYFDWLGMSDPRRAFFAKTMLRGRALTYWTNLEERLAERFEEPIDTWDEMKARLREKYVPVTYHHRLIDRWQSISQGSRKVHKEAVDRSGFPDIRSSGLCGSVDSKKWICRQISTVSQYIDEFDDLLLRCGAREEGALTLSRFRRGLRRAYQQELFRQHVTTLDQAYQVVREMEQFEQEWESSRVRSTYQRPLDSRAAPSPTPRVPSSRVPEGQRPEEVPFALLPLRRDDRGKAPMRETTCPGDKFRDRCYHCQGLGHHAIDCPQRALAIGNGESFEQEQSLVDVDHEAPTSPSVAATPQVVAPSGDPSSSQPRATASAMAPLAGKPPPARTPKTSTLTTMTLQLITAREFEHELFDYDVIYALMWVTWRLLVRPAPKLEVTKVWLSTGTPSQQPEIHTVCCCRQASGLLSTGTHRTEIPVLETSPCRQQALACRQVLTVSFVTASVTDVGVDRDSEVAAAEGLDSPSF</sequence>
<protein>
    <recommendedName>
        <fullName evidence="3">CCHC-type domain-containing protein</fullName>
    </recommendedName>
</protein>
<feature type="region of interest" description="Disordered" evidence="2">
    <location>
        <begin position="75"/>
        <end position="114"/>
    </location>
</feature>
<name>A0A843WG16_COLES</name>
<keyword evidence="1" id="KW-0863">Zinc-finger</keyword>
<evidence type="ECO:0000256" key="2">
    <source>
        <dbReference type="SAM" id="MobiDB-lite"/>
    </source>
</evidence>
<feature type="region of interest" description="Disordered" evidence="2">
    <location>
        <begin position="478"/>
        <end position="526"/>
    </location>
</feature>
<evidence type="ECO:0000256" key="1">
    <source>
        <dbReference type="PROSITE-ProRule" id="PRU00047"/>
    </source>
</evidence>
<dbReference type="GO" id="GO:0003676">
    <property type="term" value="F:nucleic acid binding"/>
    <property type="evidence" value="ECO:0007669"/>
    <property type="project" value="InterPro"/>
</dbReference>
<dbReference type="AlphaFoldDB" id="A0A843WG16"/>
<dbReference type="SUPFAM" id="SSF57756">
    <property type="entry name" value="Retrovirus zinc finger-like domains"/>
    <property type="match status" value="1"/>
</dbReference>
<dbReference type="PANTHER" id="PTHR35046:SF9">
    <property type="entry name" value="RNA-DIRECTED DNA POLYMERASE"/>
    <property type="match status" value="1"/>
</dbReference>
<evidence type="ECO:0000313" key="5">
    <source>
        <dbReference type="Proteomes" id="UP000652761"/>
    </source>
</evidence>
<dbReference type="OrthoDB" id="1166507at2759"/>
<dbReference type="GO" id="GO:0008270">
    <property type="term" value="F:zinc ion binding"/>
    <property type="evidence" value="ECO:0007669"/>
    <property type="project" value="UniProtKB-KW"/>
</dbReference>
<dbReference type="PROSITE" id="PS50158">
    <property type="entry name" value="ZF_CCHC"/>
    <property type="match status" value="1"/>
</dbReference>
<feature type="compositionally biased region" description="Low complexity" evidence="2">
    <location>
        <begin position="386"/>
        <end position="402"/>
    </location>
</feature>
<feature type="compositionally biased region" description="Basic and acidic residues" evidence="2">
    <location>
        <begin position="75"/>
        <end position="87"/>
    </location>
</feature>
<organism evidence="4 5">
    <name type="scientific">Colocasia esculenta</name>
    <name type="common">Wild taro</name>
    <name type="synonym">Arum esculentum</name>
    <dbReference type="NCBI Taxonomy" id="4460"/>
    <lineage>
        <taxon>Eukaryota</taxon>
        <taxon>Viridiplantae</taxon>
        <taxon>Streptophyta</taxon>
        <taxon>Embryophyta</taxon>
        <taxon>Tracheophyta</taxon>
        <taxon>Spermatophyta</taxon>
        <taxon>Magnoliopsida</taxon>
        <taxon>Liliopsida</taxon>
        <taxon>Araceae</taxon>
        <taxon>Aroideae</taxon>
        <taxon>Colocasieae</taxon>
        <taxon>Colocasia</taxon>
    </lineage>
</organism>
<dbReference type="Pfam" id="PF00098">
    <property type="entry name" value="zf-CCHC"/>
    <property type="match status" value="1"/>
</dbReference>
<feature type="region of interest" description="Disordered" evidence="2">
    <location>
        <begin position="378"/>
        <end position="409"/>
    </location>
</feature>
<dbReference type="InterPro" id="IPR036875">
    <property type="entry name" value="Znf_CCHC_sf"/>
</dbReference>
<dbReference type="Proteomes" id="UP000652761">
    <property type="component" value="Unassembled WGS sequence"/>
</dbReference>
<dbReference type="Pfam" id="PF03732">
    <property type="entry name" value="Retrotrans_gag"/>
    <property type="match status" value="1"/>
</dbReference>
<accession>A0A843WG16</accession>
<dbReference type="PANTHER" id="PTHR35046">
    <property type="entry name" value="ZINC KNUCKLE (CCHC-TYPE) FAMILY PROTEIN"/>
    <property type="match status" value="1"/>
</dbReference>
<dbReference type="InterPro" id="IPR001878">
    <property type="entry name" value="Znf_CCHC"/>
</dbReference>
<feature type="region of interest" description="Disordered" evidence="2">
    <location>
        <begin position="1"/>
        <end position="27"/>
    </location>
</feature>
<feature type="compositionally biased region" description="Low complexity" evidence="2">
    <location>
        <begin position="95"/>
        <end position="107"/>
    </location>
</feature>
<evidence type="ECO:0000313" key="4">
    <source>
        <dbReference type="EMBL" id="MQM04561.1"/>
    </source>
</evidence>
<dbReference type="InterPro" id="IPR005162">
    <property type="entry name" value="Retrotrans_gag_dom"/>
</dbReference>
<keyword evidence="1" id="KW-0479">Metal-binding</keyword>
<keyword evidence="1" id="KW-0862">Zinc</keyword>
<dbReference type="EMBL" id="NMUH01003241">
    <property type="protein sequence ID" value="MQM04561.1"/>
    <property type="molecule type" value="Genomic_DNA"/>
</dbReference>
<comment type="caution">
    <text evidence="4">The sequence shown here is derived from an EMBL/GenBank/DDBJ whole genome shotgun (WGS) entry which is preliminary data.</text>
</comment>
<feature type="domain" description="CCHC-type" evidence="3">
    <location>
        <begin position="440"/>
        <end position="456"/>
    </location>
</feature>